<organism evidence="2 3">
    <name type="scientific">Streblomastix strix</name>
    <dbReference type="NCBI Taxonomy" id="222440"/>
    <lineage>
        <taxon>Eukaryota</taxon>
        <taxon>Metamonada</taxon>
        <taxon>Preaxostyla</taxon>
        <taxon>Oxymonadida</taxon>
        <taxon>Streblomastigidae</taxon>
        <taxon>Streblomastix</taxon>
    </lineage>
</organism>
<proteinExistence type="predicted"/>
<sequence length="107" mass="12366">MGNPSGDLNINYVLREKNSSDQQQRESCGRVIVELCANFVLLPEDEDTELLNPLQRIVQIKHNRSRERKKNKRGREHKKGPPMKSIAVNSRQSSSYMRINKHPSQLV</sequence>
<feature type="region of interest" description="Disordered" evidence="1">
    <location>
        <begin position="60"/>
        <end position="107"/>
    </location>
</feature>
<feature type="non-terminal residue" evidence="2">
    <location>
        <position position="107"/>
    </location>
</feature>
<evidence type="ECO:0000313" key="3">
    <source>
        <dbReference type="Proteomes" id="UP000324800"/>
    </source>
</evidence>
<comment type="caution">
    <text evidence="2">The sequence shown here is derived from an EMBL/GenBank/DDBJ whole genome shotgun (WGS) entry which is preliminary data.</text>
</comment>
<name>A0A5J4V8R5_9EUKA</name>
<protein>
    <submittedName>
        <fullName evidence="2">Uncharacterized protein</fullName>
    </submittedName>
</protein>
<dbReference type="Proteomes" id="UP000324800">
    <property type="component" value="Unassembled WGS sequence"/>
</dbReference>
<reference evidence="2 3" key="1">
    <citation type="submission" date="2019-03" db="EMBL/GenBank/DDBJ databases">
        <title>Single cell metagenomics reveals metabolic interactions within the superorganism composed of flagellate Streblomastix strix and complex community of Bacteroidetes bacteria on its surface.</title>
        <authorList>
            <person name="Treitli S.C."/>
            <person name="Kolisko M."/>
            <person name="Husnik F."/>
            <person name="Keeling P."/>
            <person name="Hampl V."/>
        </authorList>
    </citation>
    <scope>NUCLEOTIDE SEQUENCE [LARGE SCALE GENOMIC DNA]</scope>
    <source>
        <strain evidence="2">ST1C</strain>
    </source>
</reference>
<accession>A0A5J4V8R5</accession>
<evidence type="ECO:0000256" key="1">
    <source>
        <dbReference type="SAM" id="MobiDB-lite"/>
    </source>
</evidence>
<feature type="compositionally biased region" description="Basic residues" evidence="1">
    <location>
        <begin position="60"/>
        <end position="81"/>
    </location>
</feature>
<dbReference type="EMBL" id="SNRW01008883">
    <property type="protein sequence ID" value="KAA6378841.1"/>
    <property type="molecule type" value="Genomic_DNA"/>
</dbReference>
<evidence type="ECO:0000313" key="2">
    <source>
        <dbReference type="EMBL" id="KAA6378841.1"/>
    </source>
</evidence>
<feature type="compositionally biased region" description="Polar residues" evidence="1">
    <location>
        <begin position="87"/>
        <end position="107"/>
    </location>
</feature>
<dbReference type="AlphaFoldDB" id="A0A5J4V8R5"/>
<gene>
    <name evidence="2" type="ORF">EZS28_025629</name>
</gene>